<dbReference type="OrthoDB" id="1550456at2"/>
<reference evidence="1 2" key="1">
    <citation type="submission" date="2018-02" db="EMBL/GenBank/DDBJ databases">
        <title>Genomic Encyclopedia of Archaeal and Bacterial Type Strains, Phase II (KMG-II): from individual species to whole genera.</title>
        <authorList>
            <person name="Goeker M."/>
        </authorList>
    </citation>
    <scope>NUCLEOTIDE SEQUENCE [LARGE SCALE GENOMIC DNA]</scope>
    <source>
        <strain evidence="1 2">DSM 29526</strain>
    </source>
</reference>
<sequence length="144" mass="15991">MPTLPSQPVPFTLEQLQAAHGRVKSGADFPRYVQDMERLGVVAYDYYVSDGHHSYRGREQVLTTVPVGEPLPVAPSGNREALQQALTVHQQGRTDYPTFCRQAAAAGVDKWTVRTLELTCSYYDVQGQEMLVEEIPLPGNPGQF</sequence>
<dbReference type="Gene3D" id="3.30.1810.10">
    <property type="entry name" value="YdfO-like"/>
    <property type="match status" value="1"/>
</dbReference>
<dbReference type="InterPro" id="IPR036696">
    <property type="entry name" value="YdfO-like_sf"/>
</dbReference>
<protein>
    <submittedName>
        <fullName evidence="1">Uncharacterized protein YbcV (DUF1398 family)</fullName>
    </submittedName>
</protein>
<gene>
    <name evidence="1" type="ORF">CLV84_1147</name>
</gene>
<dbReference type="InterPro" id="IPR009833">
    <property type="entry name" value="DUF1398"/>
</dbReference>
<dbReference type="Proteomes" id="UP000237662">
    <property type="component" value="Unassembled WGS sequence"/>
</dbReference>
<name>A0A2S6I9M9_9BACT</name>
<evidence type="ECO:0000313" key="1">
    <source>
        <dbReference type="EMBL" id="PPK88182.1"/>
    </source>
</evidence>
<dbReference type="AlphaFoldDB" id="A0A2S6I9M9"/>
<dbReference type="EMBL" id="PTJC01000005">
    <property type="protein sequence ID" value="PPK88182.1"/>
    <property type="molecule type" value="Genomic_DNA"/>
</dbReference>
<organism evidence="1 2">
    <name type="scientific">Neolewinella xylanilytica</name>
    <dbReference type="NCBI Taxonomy" id="1514080"/>
    <lineage>
        <taxon>Bacteria</taxon>
        <taxon>Pseudomonadati</taxon>
        <taxon>Bacteroidota</taxon>
        <taxon>Saprospiria</taxon>
        <taxon>Saprospirales</taxon>
        <taxon>Lewinellaceae</taxon>
        <taxon>Neolewinella</taxon>
    </lineage>
</organism>
<dbReference type="RefSeq" id="WP_104418752.1">
    <property type="nucleotide sequence ID" value="NZ_PTJC01000005.1"/>
</dbReference>
<evidence type="ECO:0000313" key="2">
    <source>
        <dbReference type="Proteomes" id="UP000237662"/>
    </source>
</evidence>
<keyword evidence="2" id="KW-1185">Reference proteome</keyword>
<dbReference type="SUPFAM" id="SSF160419">
    <property type="entry name" value="YdfO-like"/>
    <property type="match status" value="1"/>
</dbReference>
<dbReference type="Pfam" id="PF07166">
    <property type="entry name" value="DUF1398"/>
    <property type="match status" value="1"/>
</dbReference>
<proteinExistence type="predicted"/>
<comment type="caution">
    <text evidence="1">The sequence shown here is derived from an EMBL/GenBank/DDBJ whole genome shotgun (WGS) entry which is preliminary data.</text>
</comment>
<accession>A0A2S6I9M9</accession>